<reference evidence="1" key="1">
    <citation type="journal article" date="2023" name="Plant J.">
        <title>The genome of the king protea, Protea cynaroides.</title>
        <authorList>
            <person name="Chang J."/>
            <person name="Duong T.A."/>
            <person name="Schoeman C."/>
            <person name="Ma X."/>
            <person name="Roodt D."/>
            <person name="Barker N."/>
            <person name="Li Z."/>
            <person name="Van de Peer Y."/>
            <person name="Mizrachi E."/>
        </authorList>
    </citation>
    <scope>NUCLEOTIDE SEQUENCE</scope>
    <source>
        <tissue evidence="1">Young leaves</tissue>
    </source>
</reference>
<comment type="caution">
    <text evidence="1">The sequence shown here is derived from an EMBL/GenBank/DDBJ whole genome shotgun (WGS) entry which is preliminary data.</text>
</comment>
<protein>
    <submittedName>
        <fullName evidence="1">Uncharacterized protein</fullName>
    </submittedName>
</protein>
<evidence type="ECO:0000313" key="2">
    <source>
        <dbReference type="Proteomes" id="UP001141806"/>
    </source>
</evidence>
<evidence type="ECO:0000313" key="1">
    <source>
        <dbReference type="EMBL" id="KAJ4959059.1"/>
    </source>
</evidence>
<dbReference type="EMBL" id="JAMYWD010000010">
    <property type="protein sequence ID" value="KAJ4959059.1"/>
    <property type="molecule type" value="Genomic_DNA"/>
</dbReference>
<name>A0A9Q0K089_9MAGN</name>
<sequence>MRNPKNKSTIGNASESVVAKILLSLTPCLSQTWDDDSSHINAKAEITRSSLDDVGSEKKQKLCKERVINSVNGGTEYKTVKWTKSINESKEKNIKKTLITTIQ</sequence>
<gene>
    <name evidence="1" type="ORF">NE237_026170</name>
</gene>
<proteinExistence type="predicted"/>
<dbReference type="Proteomes" id="UP001141806">
    <property type="component" value="Unassembled WGS sequence"/>
</dbReference>
<keyword evidence="2" id="KW-1185">Reference proteome</keyword>
<accession>A0A9Q0K089</accession>
<dbReference type="AlphaFoldDB" id="A0A9Q0K089"/>
<organism evidence="1 2">
    <name type="scientific">Protea cynaroides</name>
    <dbReference type="NCBI Taxonomy" id="273540"/>
    <lineage>
        <taxon>Eukaryota</taxon>
        <taxon>Viridiplantae</taxon>
        <taxon>Streptophyta</taxon>
        <taxon>Embryophyta</taxon>
        <taxon>Tracheophyta</taxon>
        <taxon>Spermatophyta</taxon>
        <taxon>Magnoliopsida</taxon>
        <taxon>Proteales</taxon>
        <taxon>Proteaceae</taxon>
        <taxon>Protea</taxon>
    </lineage>
</organism>